<dbReference type="Proteomes" id="UP000831796">
    <property type="component" value="Chromosome"/>
</dbReference>
<keyword evidence="1" id="KW-0472">Membrane</keyword>
<gene>
    <name evidence="2" type="ORF">MUN79_17750</name>
</gene>
<feature type="transmembrane region" description="Helical" evidence="1">
    <location>
        <begin position="12"/>
        <end position="28"/>
    </location>
</feature>
<dbReference type="AlphaFoldDB" id="A0A8T9Q0Z1"/>
<keyword evidence="1" id="KW-0812">Transmembrane</keyword>
<keyword evidence="1" id="KW-1133">Transmembrane helix</keyword>
<feature type="transmembrane region" description="Helical" evidence="1">
    <location>
        <begin position="40"/>
        <end position="63"/>
    </location>
</feature>
<dbReference type="KEGG" id="hcu:MUN79_17750"/>
<evidence type="ECO:0000256" key="1">
    <source>
        <dbReference type="SAM" id="Phobius"/>
    </source>
</evidence>
<dbReference type="RefSeq" id="WP_244673971.1">
    <property type="nucleotide sequence ID" value="NZ_CP095046.1"/>
</dbReference>
<evidence type="ECO:0000313" key="2">
    <source>
        <dbReference type="EMBL" id="UOQ70552.1"/>
    </source>
</evidence>
<dbReference type="EMBL" id="CP095046">
    <property type="protein sequence ID" value="UOQ70552.1"/>
    <property type="molecule type" value="Genomic_DNA"/>
</dbReference>
<organism evidence="2 3">
    <name type="scientific">Hymenobacter cellulosilyticus</name>
    <dbReference type="NCBI Taxonomy" id="2932248"/>
    <lineage>
        <taxon>Bacteria</taxon>
        <taxon>Pseudomonadati</taxon>
        <taxon>Bacteroidota</taxon>
        <taxon>Cytophagia</taxon>
        <taxon>Cytophagales</taxon>
        <taxon>Hymenobacteraceae</taxon>
        <taxon>Hymenobacter</taxon>
    </lineage>
</organism>
<reference evidence="2" key="1">
    <citation type="submission" date="2022-04" db="EMBL/GenBank/DDBJ databases">
        <title>Hymenobacter sp. isolated from the air.</title>
        <authorList>
            <person name="Won M."/>
            <person name="Lee C.-M."/>
            <person name="Woen H.-Y."/>
            <person name="Kwon S.-W."/>
        </authorList>
    </citation>
    <scope>NUCLEOTIDE SEQUENCE</scope>
    <source>
        <strain evidence="2">5116S-3</strain>
    </source>
</reference>
<evidence type="ECO:0000313" key="3">
    <source>
        <dbReference type="Proteomes" id="UP000831796"/>
    </source>
</evidence>
<protein>
    <submittedName>
        <fullName evidence="2">Uncharacterized protein</fullName>
    </submittedName>
</protein>
<proteinExistence type="predicted"/>
<keyword evidence="3" id="KW-1185">Reference proteome</keyword>
<name>A0A8T9Q0Z1_9BACT</name>
<accession>A0A8T9Q0Z1</accession>
<sequence>MFFIISKSLPYLLDPVIWLLVLLVGALLSGRRPARQRGLVLAALVLLFIGTNGGLVNEAALAWELPPVRLRTIAPTTRACCSPA</sequence>